<feature type="transmembrane region" description="Helical" evidence="1">
    <location>
        <begin position="57"/>
        <end position="76"/>
    </location>
</feature>
<evidence type="ECO:0000313" key="2">
    <source>
        <dbReference type="EMBL" id="MBF8187745.1"/>
    </source>
</evidence>
<keyword evidence="1" id="KW-0472">Membrane</keyword>
<feature type="transmembrane region" description="Helical" evidence="1">
    <location>
        <begin position="81"/>
        <end position="99"/>
    </location>
</feature>
<accession>A0A931EYW8</accession>
<gene>
    <name evidence="2" type="ORF">ITP53_18800</name>
</gene>
<feature type="transmembrane region" description="Helical" evidence="1">
    <location>
        <begin position="105"/>
        <end position="124"/>
    </location>
</feature>
<dbReference type="RefSeq" id="WP_195896705.1">
    <property type="nucleotide sequence ID" value="NZ_JADOGI010000051.1"/>
</dbReference>
<feature type="transmembrane region" description="Helical" evidence="1">
    <location>
        <begin position="160"/>
        <end position="180"/>
    </location>
</feature>
<feature type="transmembrane region" description="Helical" evidence="1">
    <location>
        <begin position="192"/>
        <end position="213"/>
    </location>
</feature>
<comment type="caution">
    <text evidence="2">The sequence shown here is derived from an EMBL/GenBank/DDBJ whole genome shotgun (WGS) entry which is preliminary data.</text>
</comment>
<keyword evidence="3" id="KW-1185">Reference proteome</keyword>
<organism evidence="2 3">
    <name type="scientific">Nonomuraea cypriaca</name>
    <dbReference type="NCBI Taxonomy" id="1187855"/>
    <lineage>
        <taxon>Bacteria</taxon>
        <taxon>Bacillati</taxon>
        <taxon>Actinomycetota</taxon>
        <taxon>Actinomycetes</taxon>
        <taxon>Streptosporangiales</taxon>
        <taxon>Streptosporangiaceae</taxon>
        <taxon>Nonomuraea</taxon>
    </lineage>
</organism>
<feature type="transmembrane region" description="Helical" evidence="1">
    <location>
        <begin position="131"/>
        <end position="148"/>
    </location>
</feature>
<reference evidence="2" key="1">
    <citation type="submission" date="2020-11" db="EMBL/GenBank/DDBJ databases">
        <title>Whole-genome analyses of Nonomuraea sp. K274.</title>
        <authorList>
            <person name="Veyisoglu A."/>
        </authorList>
    </citation>
    <scope>NUCLEOTIDE SEQUENCE</scope>
    <source>
        <strain evidence="2">K274</strain>
    </source>
</reference>
<dbReference type="EMBL" id="JADOGI010000051">
    <property type="protein sequence ID" value="MBF8187745.1"/>
    <property type="molecule type" value="Genomic_DNA"/>
</dbReference>
<keyword evidence="1" id="KW-1133">Transmembrane helix</keyword>
<proteinExistence type="predicted"/>
<dbReference type="AlphaFoldDB" id="A0A931EYW8"/>
<evidence type="ECO:0000256" key="1">
    <source>
        <dbReference type="SAM" id="Phobius"/>
    </source>
</evidence>
<protein>
    <submittedName>
        <fullName evidence="2">Uncharacterized protein</fullName>
    </submittedName>
</protein>
<name>A0A931EYW8_9ACTN</name>
<feature type="transmembrane region" description="Helical" evidence="1">
    <location>
        <begin position="25"/>
        <end position="45"/>
    </location>
</feature>
<keyword evidence="1" id="KW-0812">Transmembrane</keyword>
<dbReference type="Proteomes" id="UP000605361">
    <property type="component" value="Unassembled WGS sequence"/>
</dbReference>
<sequence length="218" mass="22376">MDTTTIDYADLAEYDRRQRGIERHLLAAFAGGLVIGLAGILISGTGPGWAGRIYDPYAYLALSLVVGATASGFGWALVTTFLAMISTLVAAIGASAVGGGDPLDIAGLDWALVLLVGLGLLAYLTRRHDGWGDLAAGAVVAALIGDAVDRAGPGLTESEQSLWPGPALAVGLPAIALMLVLRRNARGRLRAVLLSAMFASVFTGCLVAFVSGWSPLAV</sequence>
<evidence type="ECO:0000313" key="3">
    <source>
        <dbReference type="Proteomes" id="UP000605361"/>
    </source>
</evidence>